<evidence type="ECO:0000259" key="2">
    <source>
        <dbReference type="PROSITE" id="PS50943"/>
    </source>
</evidence>
<gene>
    <name evidence="3" type="ORF">HN018_13320</name>
</gene>
<dbReference type="SMART" id="SM00530">
    <property type="entry name" value="HTH_XRE"/>
    <property type="match status" value="1"/>
</dbReference>
<dbReference type="RefSeq" id="WP_171836610.1">
    <property type="nucleotide sequence ID" value="NZ_CP053708.1"/>
</dbReference>
<dbReference type="PROSITE" id="PS50943">
    <property type="entry name" value="HTH_CROC1"/>
    <property type="match status" value="1"/>
</dbReference>
<evidence type="ECO:0000313" key="3">
    <source>
        <dbReference type="EMBL" id="QKE90887.1"/>
    </source>
</evidence>
<dbReference type="Pfam" id="PF01381">
    <property type="entry name" value="HTH_3"/>
    <property type="match status" value="1"/>
</dbReference>
<dbReference type="Gene3D" id="1.10.260.40">
    <property type="entry name" value="lambda repressor-like DNA-binding domains"/>
    <property type="match status" value="1"/>
</dbReference>
<organism evidence="3 4">
    <name type="scientific">Lichenicola cladoniae</name>
    <dbReference type="NCBI Taxonomy" id="1484109"/>
    <lineage>
        <taxon>Bacteria</taxon>
        <taxon>Pseudomonadati</taxon>
        <taxon>Pseudomonadota</taxon>
        <taxon>Alphaproteobacteria</taxon>
        <taxon>Acetobacterales</taxon>
        <taxon>Acetobacteraceae</taxon>
        <taxon>Lichenicola</taxon>
    </lineage>
</organism>
<dbReference type="Gene3D" id="2.60.120.10">
    <property type="entry name" value="Jelly Rolls"/>
    <property type="match status" value="1"/>
</dbReference>
<dbReference type="GO" id="GO:0005829">
    <property type="term" value="C:cytosol"/>
    <property type="evidence" value="ECO:0007669"/>
    <property type="project" value="TreeGrafter"/>
</dbReference>
<dbReference type="CDD" id="cd02209">
    <property type="entry name" value="cupin_XRE_C"/>
    <property type="match status" value="1"/>
</dbReference>
<sequence length="225" mass="24952">MSNATPPTLGSLMRALRSRQGLTLRQMSTITGIPFSTLAKVEHDRLTLSYDKLQIVSERLNVRMADLFAEPDDQVPVVANSRRSVGTLANALAVETSNYDYYYLSPELRQKDMIPIVSRVKARSLAEFGDMVRHDGQEFLYVLEGEIVVHTEFYGPTTLSAGGSIYLDSRMGHAYVLAEGCDQALALCVCSTTQEELLDNASRQVTDVPRLPPARARSKKPRRSA</sequence>
<dbReference type="InterPro" id="IPR010982">
    <property type="entry name" value="Lambda_DNA-bd_dom_sf"/>
</dbReference>
<dbReference type="GO" id="GO:0003677">
    <property type="term" value="F:DNA binding"/>
    <property type="evidence" value="ECO:0007669"/>
    <property type="project" value="UniProtKB-KW"/>
</dbReference>
<dbReference type="Pfam" id="PF07883">
    <property type="entry name" value="Cupin_2"/>
    <property type="match status" value="1"/>
</dbReference>
<dbReference type="GO" id="GO:0003700">
    <property type="term" value="F:DNA-binding transcription factor activity"/>
    <property type="evidence" value="ECO:0007669"/>
    <property type="project" value="TreeGrafter"/>
</dbReference>
<reference evidence="3 4" key="1">
    <citation type="journal article" date="2014" name="World J. Microbiol. Biotechnol.">
        <title>Biodiversity and physiological characteristics of Antarctic and Arctic lichens-associated bacteria.</title>
        <authorList>
            <person name="Lee Y.M."/>
            <person name="Kim E.H."/>
            <person name="Lee H.K."/>
            <person name="Hong S.G."/>
        </authorList>
    </citation>
    <scope>NUCLEOTIDE SEQUENCE [LARGE SCALE GENOMIC DNA]</scope>
    <source>
        <strain evidence="3 4">PAMC 26569</strain>
    </source>
</reference>
<proteinExistence type="predicted"/>
<accession>A0A6M8HRJ5</accession>
<dbReference type="InterPro" id="IPR050807">
    <property type="entry name" value="TransReg_Diox_bact_type"/>
</dbReference>
<dbReference type="PANTHER" id="PTHR46797">
    <property type="entry name" value="HTH-TYPE TRANSCRIPTIONAL REGULATOR"/>
    <property type="match status" value="1"/>
</dbReference>
<dbReference type="InterPro" id="IPR013096">
    <property type="entry name" value="Cupin_2"/>
</dbReference>
<feature type="domain" description="HTH cro/C1-type" evidence="2">
    <location>
        <begin position="13"/>
        <end position="67"/>
    </location>
</feature>
<name>A0A6M8HRJ5_9PROT</name>
<evidence type="ECO:0000313" key="4">
    <source>
        <dbReference type="Proteomes" id="UP000500767"/>
    </source>
</evidence>
<dbReference type="PANTHER" id="PTHR46797:SF20">
    <property type="entry name" value="BLR4304 PROTEIN"/>
    <property type="match status" value="1"/>
</dbReference>
<dbReference type="SUPFAM" id="SSF51182">
    <property type="entry name" value="RmlC-like cupins"/>
    <property type="match status" value="1"/>
</dbReference>
<evidence type="ECO:0000256" key="1">
    <source>
        <dbReference type="ARBA" id="ARBA00023125"/>
    </source>
</evidence>
<dbReference type="EMBL" id="CP053708">
    <property type="protein sequence ID" value="QKE90887.1"/>
    <property type="molecule type" value="Genomic_DNA"/>
</dbReference>
<dbReference type="SUPFAM" id="SSF47413">
    <property type="entry name" value="lambda repressor-like DNA-binding domains"/>
    <property type="match status" value="1"/>
</dbReference>
<dbReference type="CDD" id="cd00093">
    <property type="entry name" value="HTH_XRE"/>
    <property type="match status" value="1"/>
</dbReference>
<dbReference type="Proteomes" id="UP000500767">
    <property type="component" value="Chromosome"/>
</dbReference>
<keyword evidence="1" id="KW-0238">DNA-binding</keyword>
<keyword evidence="4" id="KW-1185">Reference proteome</keyword>
<dbReference type="InterPro" id="IPR011051">
    <property type="entry name" value="RmlC_Cupin_sf"/>
</dbReference>
<protein>
    <submittedName>
        <fullName evidence="3">Helix-turn-helix transcriptional regulator</fullName>
    </submittedName>
</protein>
<dbReference type="AlphaFoldDB" id="A0A6M8HRJ5"/>
<dbReference type="InterPro" id="IPR014710">
    <property type="entry name" value="RmlC-like_jellyroll"/>
</dbReference>
<dbReference type="InterPro" id="IPR001387">
    <property type="entry name" value="Cro/C1-type_HTH"/>
</dbReference>
<dbReference type="KEGG" id="lck:HN018_13320"/>